<dbReference type="OrthoDB" id="9798158at2"/>
<dbReference type="InterPro" id="IPR038573">
    <property type="entry name" value="BrnT_sf"/>
</dbReference>
<name>A0A142JE99_9BURK</name>
<dbReference type="AlphaFoldDB" id="A0A142JE99"/>
<dbReference type="Pfam" id="PF04365">
    <property type="entry name" value="BrnT_toxin"/>
    <property type="match status" value="1"/>
</dbReference>
<evidence type="ECO:0008006" key="3">
    <source>
        <dbReference type="Google" id="ProtNLM"/>
    </source>
</evidence>
<reference evidence="1 2" key="1">
    <citation type="submission" date="2016-03" db="EMBL/GenBank/DDBJ databases">
        <title>Complete genome sequence of a novel chlorpyrifos degrading bacterium, Cupriavidus nantongensis sp. X1.</title>
        <authorList>
            <person name="Fang L."/>
        </authorList>
    </citation>
    <scope>NUCLEOTIDE SEQUENCE [LARGE SCALE GENOMIC DNA]</scope>
    <source>
        <strain evidence="1 2">X1</strain>
    </source>
</reference>
<dbReference type="Proteomes" id="UP000075238">
    <property type="component" value="Chromosome 1"/>
</dbReference>
<dbReference type="InterPro" id="IPR007460">
    <property type="entry name" value="BrnT_toxin"/>
</dbReference>
<gene>
    <name evidence="1" type="ORF">A2G96_00880</name>
</gene>
<protein>
    <recommendedName>
        <fullName evidence="3">BrnT family toxin</fullName>
    </recommendedName>
</protein>
<evidence type="ECO:0000313" key="1">
    <source>
        <dbReference type="EMBL" id="AMR76411.1"/>
    </source>
</evidence>
<dbReference type="EMBL" id="CP014844">
    <property type="protein sequence ID" value="AMR76411.1"/>
    <property type="molecule type" value="Genomic_DNA"/>
</dbReference>
<dbReference type="Gene3D" id="3.10.450.530">
    <property type="entry name" value="Ribonuclease toxin, BrnT, of type II toxin-antitoxin system"/>
    <property type="match status" value="1"/>
</dbReference>
<dbReference type="RefSeq" id="WP_062795920.1">
    <property type="nucleotide sequence ID" value="NZ_CP014844.1"/>
</dbReference>
<evidence type="ECO:0000313" key="2">
    <source>
        <dbReference type="Proteomes" id="UP000075238"/>
    </source>
</evidence>
<sequence>MPLVFDPVKDLANQIKHGVPLALAEAFEMDGALIRDDLRFAYGEGRVIATGLIGTRVFVMVYTMRGETMRVISLRKANRREVLKYVNETQNPYPD</sequence>
<keyword evidence="2" id="KW-1185">Reference proteome</keyword>
<proteinExistence type="predicted"/>
<accession>A0A142JE99</accession>
<dbReference type="KEGG" id="cnan:A2G96_00880"/>
<organism evidence="1 2">
    <name type="scientific">Cupriavidus nantongensis</name>
    <dbReference type="NCBI Taxonomy" id="1796606"/>
    <lineage>
        <taxon>Bacteria</taxon>
        <taxon>Pseudomonadati</taxon>
        <taxon>Pseudomonadota</taxon>
        <taxon>Betaproteobacteria</taxon>
        <taxon>Burkholderiales</taxon>
        <taxon>Burkholderiaceae</taxon>
        <taxon>Cupriavidus</taxon>
    </lineage>
</organism>
<dbReference type="STRING" id="1796606.A2G96_00880"/>